<keyword evidence="2" id="KW-1185">Reference proteome</keyword>
<protein>
    <submittedName>
        <fullName evidence="1">Uncharacterized protein</fullName>
    </submittedName>
</protein>
<dbReference type="Proteomes" id="UP001396334">
    <property type="component" value="Unassembled WGS sequence"/>
</dbReference>
<reference evidence="1 2" key="1">
    <citation type="journal article" date="2024" name="G3 (Bethesda)">
        <title>Genome assembly of Hibiscus sabdariffa L. provides insights into metabolisms of medicinal natural products.</title>
        <authorList>
            <person name="Kim T."/>
        </authorList>
    </citation>
    <scope>NUCLEOTIDE SEQUENCE [LARGE SCALE GENOMIC DNA]</scope>
    <source>
        <strain evidence="1">TK-2024</strain>
        <tissue evidence="1">Old leaves</tissue>
    </source>
</reference>
<gene>
    <name evidence="1" type="ORF">V6N11_026933</name>
</gene>
<dbReference type="EMBL" id="JBBPBN010000495">
    <property type="protein sequence ID" value="KAK8485557.1"/>
    <property type="molecule type" value="Genomic_DNA"/>
</dbReference>
<evidence type="ECO:0000313" key="1">
    <source>
        <dbReference type="EMBL" id="KAK8485557.1"/>
    </source>
</evidence>
<accession>A0ABR1ZXW8</accession>
<comment type="caution">
    <text evidence="1">The sequence shown here is derived from an EMBL/GenBank/DDBJ whole genome shotgun (WGS) entry which is preliminary data.</text>
</comment>
<name>A0ABR1ZXW8_9ROSI</name>
<organism evidence="1 2">
    <name type="scientific">Hibiscus sabdariffa</name>
    <name type="common">roselle</name>
    <dbReference type="NCBI Taxonomy" id="183260"/>
    <lineage>
        <taxon>Eukaryota</taxon>
        <taxon>Viridiplantae</taxon>
        <taxon>Streptophyta</taxon>
        <taxon>Embryophyta</taxon>
        <taxon>Tracheophyta</taxon>
        <taxon>Spermatophyta</taxon>
        <taxon>Magnoliopsida</taxon>
        <taxon>eudicotyledons</taxon>
        <taxon>Gunneridae</taxon>
        <taxon>Pentapetalae</taxon>
        <taxon>rosids</taxon>
        <taxon>malvids</taxon>
        <taxon>Malvales</taxon>
        <taxon>Malvaceae</taxon>
        <taxon>Malvoideae</taxon>
        <taxon>Hibiscus</taxon>
    </lineage>
</organism>
<sequence length="91" mass="9906">MQNGESLHGLSINLSPQIDGVIIRTGQTSVLGGFFLACGSQPTSAPATNERLWSLKTRPWYDEWVSPHLLFSENFTSGDLSSAILNIRGQS</sequence>
<evidence type="ECO:0000313" key="2">
    <source>
        <dbReference type="Proteomes" id="UP001396334"/>
    </source>
</evidence>
<proteinExistence type="predicted"/>